<protein>
    <submittedName>
        <fullName evidence="1">Uncharacterized protein</fullName>
    </submittedName>
</protein>
<evidence type="ECO:0000313" key="2">
    <source>
        <dbReference type="Proteomes" id="UP000176786"/>
    </source>
</evidence>
<gene>
    <name evidence="1" type="ORF">A3J48_02070</name>
</gene>
<dbReference type="Proteomes" id="UP000176786">
    <property type="component" value="Unassembled WGS sequence"/>
</dbReference>
<dbReference type="EMBL" id="MFES01000032">
    <property type="protein sequence ID" value="OGE84878.1"/>
    <property type="molecule type" value="Genomic_DNA"/>
</dbReference>
<organism evidence="1 2">
    <name type="scientific">Candidatus Doudnabacteria bacterium RIFCSPHIGHO2_02_FULL_46_11</name>
    <dbReference type="NCBI Taxonomy" id="1817832"/>
    <lineage>
        <taxon>Bacteria</taxon>
        <taxon>Candidatus Doudnaibacteriota</taxon>
    </lineage>
</organism>
<name>A0A1F5P4Q6_9BACT</name>
<proteinExistence type="predicted"/>
<sequence length="62" mass="6676">MVGFWIFGNGKAVTPPWGSEGCRRAQPIGARNPVFGEAKVSYPLQEKTVTIYGGVFFLTAIG</sequence>
<dbReference type="AlphaFoldDB" id="A0A1F5P4Q6"/>
<accession>A0A1F5P4Q6</accession>
<comment type="caution">
    <text evidence="1">The sequence shown here is derived from an EMBL/GenBank/DDBJ whole genome shotgun (WGS) entry which is preliminary data.</text>
</comment>
<reference evidence="1 2" key="1">
    <citation type="journal article" date="2016" name="Nat. Commun.">
        <title>Thousands of microbial genomes shed light on interconnected biogeochemical processes in an aquifer system.</title>
        <authorList>
            <person name="Anantharaman K."/>
            <person name="Brown C.T."/>
            <person name="Hug L.A."/>
            <person name="Sharon I."/>
            <person name="Castelle C.J."/>
            <person name="Probst A.J."/>
            <person name="Thomas B.C."/>
            <person name="Singh A."/>
            <person name="Wilkins M.J."/>
            <person name="Karaoz U."/>
            <person name="Brodie E.L."/>
            <person name="Williams K.H."/>
            <person name="Hubbard S.S."/>
            <person name="Banfield J.F."/>
        </authorList>
    </citation>
    <scope>NUCLEOTIDE SEQUENCE [LARGE SCALE GENOMIC DNA]</scope>
</reference>
<evidence type="ECO:0000313" key="1">
    <source>
        <dbReference type="EMBL" id="OGE84878.1"/>
    </source>
</evidence>